<evidence type="ECO:0000313" key="1">
    <source>
        <dbReference type="EMBL" id="UOO80791.1"/>
    </source>
</evidence>
<dbReference type="CDD" id="cd07178">
    <property type="entry name" value="terB_like_YebE"/>
    <property type="match status" value="1"/>
</dbReference>
<dbReference type="InterPro" id="IPR029024">
    <property type="entry name" value="TerB-like"/>
</dbReference>
<dbReference type="EMBL" id="CP091508">
    <property type="protein sequence ID" value="UOO80791.1"/>
    <property type="molecule type" value="Genomic_DNA"/>
</dbReference>
<protein>
    <submittedName>
        <fullName evidence="1">Tellurite resistance TerB family protein</fullName>
    </submittedName>
</protein>
<keyword evidence="2" id="KW-1185">Reference proteome</keyword>
<dbReference type="SUPFAM" id="SSF158682">
    <property type="entry name" value="TerB-like"/>
    <property type="match status" value="1"/>
</dbReference>
<dbReference type="InterPro" id="IPR007486">
    <property type="entry name" value="YebE"/>
</dbReference>
<accession>A0ABY4DP07</accession>
<dbReference type="RefSeq" id="WP_244783862.1">
    <property type="nucleotide sequence ID" value="NZ_CP091508.1"/>
</dbReference>
<dbReference type="Pfam" id="PF04391">
    <property type="entry name" value="DUF533"/>
    <property type="match status" value="1"/>
</dbReference>
<name>A0ABY4DP07_9NEIS</name>
<dbReference type="Gene3D" id="1.10.3680.10">
    <property type="entry name" value="TerB-like"/>
    <property type="match status" value="1"/>
</dbReference>
<reference evidence="1 2" key="1">
    <citation type="journal article" date="2022" name="Res Sq">
        <title>Evolution of multicellular longitudinally dividing oral cavity symbionts (Neisseriaceae).</title>
        <authorList>
            <person name="Nyongesa S."/>
            <person name="Weber P."/>
            <person name="Bernet E."/>
            <person name="Pullido F."/>
            <person name="Nieckarz M."/>
            <person name="Delaby M."/>
            <person name="Nieves C."/>
            <person name="Viehboeck T."/>
            <person name="Krause N."/>
            <person name="Rivera-Millot A."/>
            <person name="Nakamura A."/>
            <person name="Vischer N."/>
            <person name="VanNieuwenhze M."/>
            <person name="Brun Y."/>
            <person name="Cava F."/>
            <person name="Bulgheresi S."/>
            <person name="Veyrier F."/>
        </authorList>
    </citation>
    <scope>NUCLEOTIDE SEQUENCE [LARGE SCALE GENOMIC DNA]</scope>
    <source>
        <strain evidence="1 2">CCUG 63373m</strain>
    </source>
</reference>
<sequence length="229" mass="23915">MNLNNLLNQVLGAVQKNSTGAPQQNTAATNGFNTDTLLKIGGGAAAASVLSMIFKGKGKRKSGNKLLQAGSMAAIGALAWQAYQTWQRNQAAAGNTAASNAPVLTPEAFQHQGASAENAGRIILRTMVAAAASDGLIDETERALIQSEADAADPEAQQWLAAQLQNPATVADLAREIGNQPALAAEAYLAARMVCGDLARKEIVFLSQLSQALGLDEKWVETLEQQAGF</sequence>
<gene>
    <name evidence="1" type="ORF">LVJ83_07270</name>
</gene>
<organism evidence="1 2">
    <name type="scientific">Uruburuella testudinis</name>
    <dbReference type="NCBI Taxonomy" id="1282863"/>
    <lineage>
        <taxon>Bacteria</taxon>
        <taxon>Pseudomonadati</taxon>
        <taxon>Pseudomonadota</taxon>
        <taxon>Betaproteobacteria</taxon>
        <taxon>Neisseriales</taxon>
        <taxon>Neisseriaceae</taxon>
        <taxon>Uruburuella</taxon>
    </lineage>
</organism>
<proteinExistence type="predicted"/>
<evidence type="ECO:0000313" key="2">
    <source>
        <dbReference type="Proteomes" id="UP000829817"/>
    </source>
</evidence>
<dbReference type="Proteomes" id="UP000829817">
    <property type="component" value="Chromosome"/>
</dbReference>